<keyword evidence="2" id="KW-0732">Signal</keyword>
<dbReference type="AlphaFoldDB" id="A0A553JPT0"/>
<dbReference type="Gene3D" id="1.10.530.10">
    <property type="match status" value="1"/>
</dbReference>
<dbReference type="PROSITE" id="PS00922">
    <property type="entry name" value="TRANSGLYCOSYLASE"/>
    <property type="match status" value="1"/>
</dbReference>
<dbReference type="Proteomes" id="UP000318126">
    <property type="component" value="Unassembled WGS sequence"/>
</dbReference>
<evidence type="ECO:0000313" key="6">
    <source>
        <dbReference type="Proteomes" id="UP000318126"/>
    </source>
</evidence>
<name>A0A553JPT0_SHEHA</name>
<organism evidence="5 6">
    <name type="scientific">Shewanella hanedai</name>
    <name type="common">Alteromonas hanedai</name>
    <dbReference type="NCBI Taxonomy" id="25"/>
    <lineage>
        <taxon>Bacteria</taxon>
        <taxon>Pseudomonadati</taxon>
        <taxon>Pseudomonadota</taxon>
        <taxon>Gammaproteobacteria</taxon>
        <taxon>Alteromonadales</taxon>
        <taxon>Shewanellaceae</taxon>
        <taxon>Shewanella</taxon>
    </lineage>
</organism>
<evidence type="ECO:0000256" key="2">
    <source>
        <dbReference type="SAM" id="SignalP"/>
    </source>
</evidence>
<dbReference type="PANTHER" id="PTHR37423">
    <property type="entry name" value="SOLUBLE LYTIC MUREIN TRANSGLYCOSYLASE-RELATED"/>
    <property type="match status" value="1"/>
</dbReference>
<dbReference type="Pfam" id="PF11873">
    <property type="entry name" value="Mltc_N"/>
    <property type="match status" value="1"/>
</dbReference>
<sequence length="354" mass="39910">MKLIFLLCSLILISPFTSHAVDLTSYDVDVAALLLEYQGDGDVAALLREYQGSAGHSALDRPSVLTIIDENESSTFVDFERGLVLIETANKHQLKQAIVQVLLTQVDPNLVDAKTAQDFGLINKGKRPFFWGQILDHEGKPIEYRWRAERFADHLIAKNVTQDTRVRIAIKMVADHTKITGGKYIQYAQAAGRLYGIAPELIMAIMETESSFNPMARSRSNALGLMQVKANTAGRDYFSLIKGYKHTPTSAYLYDPQKNIDLGTGYLQILSTRYLAGITHPKKLEYAMISSYNGGSGNLWKSLDPKANRTKAIARINKMTVSEFYWFLTNRHIRGETRHYLTKVSNKQKKYTHL</sequence>
<reference evidence="6" key="1">
    <citation type="submission" date="2019-07" db="EMBL/GenBank/DDBJ databases">
        <title>Shewanella sp. YLB-08 draft genomic sequence.</title>
        <authorList>
            <person name="Yu L."/>
        </authorList>
    </citation>
    <scope>NUCLEOTIDE SEQUENCE [LARGE SCALE GENOMIC DNA]</scope>
    <source>
        <strain evidence="6">JCM 20706</strain>
    </source>
</reference>
<dbReference type="GO" id="GO:0000270">
    <property type="term" value="P:peptidoglycan metabolic process"/>
    <property type="evidence" value="ECO:0007669"/>
    <property type="project" value="InterPro"/>
</dbReference>
<dbReference type="OrthoDB" id="5620293at2"/>
<evidence type="ECO:0000256" key="1">
    <source>
        <dbReference type="ARBA" id="ARBA00007734"/>
    </source>
</evidence>
<dbReference type="PANTHER" id="PTHR37423:SF2">
    <property type="entry name" value="MEMBRANE-BOUND LYTIC MUREIN TRANSGLYCOSYLASE C"/>
    <property type="match status" value="1"/>
</dbReference>
<dbReference type="GO" id="GO:0008933">
    <property type="term" value="F:peptidoglycan lytic transglycosylase activity"/>
    <property type="evidence" value="ECO:0007669"/>
    <property type="project" value="InterPro"/>
</dbReference>
<accession>A0A553JPT0</accession>
<comment type="caution">
    <text evidence="5">The sequence shown here is derived from an EMBL/GenBank/DDBJ whole genome shotgun (WGS) entry which is preliminary data.</text>
</comment>
<keyword evidence="6" id="KW-1185">Reference proteome</keyword>
<dbReference type="SUPFAM" id="SSF53955">
    <property type="entry name" value="Lysozyme-like"/>
    <property type="match status" value="1"/>
</dbReference>
<dbReference type="GO" id="GO:0016020">
    <property type="term" value="C:membrane"/>
    <property type="evidence" value="ECO:0007669"/>
    <property type="project" value="InterPro"/>
</dbReference>
<evidence type="ECO:0000259" key="3">
    <source>
        <dbReference type="Pfam" id="PF01464"/>
    </source>
</evidence>
<protein>
    <submittedName>
        <fullName evidence="5">DUF3393 domain-containing protein</fullName>
    </submittedName>
</protein>
<dbReference type="InterPro" id="IPR008258">
    <property type="entry name" value="Transglycosylase_SLT_dom_1"/>
</dbReference>
<dbReference type="InterPro" id="IPR000189">
    <property type="entry name" value="Transglyc_AS"/>
</dbReference>
<proteinExistence type="inferred from homology"/>
<dbReference type="InterPro" id="IPR023346">
    <property type="entry name" value="Lysozyme-like_dom_sf"/>
</dbReference>
<feature type="domain" description="Murein transglycosylase-C N-terminal" evidence="4">
    <location>
        <begin position="65"/>
        <end position="180"/>
    </location>
</feature>
<gene>
    <name evidence="5" type="ORF">FN961_10010</name>
</gene>
<comment type="similarity">
    <text evidence="1">Belongs to the transglycosylase Slt family.</text>
</comment>
<dbReference type="RefSeq" id="WP_144040044.1">
    <property type="nucleotide sequence ID" value="NZ_BMPL01000008.1"/>
</dbReference>
<feature type="domain" description="Transglycosylase SLT" evidence="3">
    <location>
        <begin position="187"/>
        <end position="310"/>
    </location>
</feature>
<dbReference type="Pfam" id="PF01464">
    <property type="entry name" value="SLT"/>
    <property type="match status" value="1"/>
</dbReference>
<evidence type="ECO:0000313" key="5">
    <source>
        <dbReference type="EMBL" id="TRY14428.1"/>
    </source>
</evidence>
<feature type="chain" id="PRO_5021800532" evidence="2">
    <location>
        <begin position="21"/>
        <end position="354"/>
    </location>
</feature>
<dbReference type="CDD" id="cd16893">
    <property type="entry name" value="LT_MltC_MltE"/>
    <property type="match status" value="1"/>
</dbReference>
<evidence type="ECO:0000259" key="4">
    <source>
        <dbReference type="Pfam" id="PF11873"/>
    </source>
</evidence>
<dbReference type="EMBL" id="VKGK01000010">
    <property type="protein sequence ID" value="TRY14428.1"/>
    <property type="molecule type" value="Genomic_DNA"/>
</dbReference>
<feature type="signal peptide" evidence="2">
    <location>
        <begin position="1"/>
        <end position="20"/>
    </location>
</feature>
<dbReference type="InterPro" id="IPR024570">
    <property type="entry name" value="Murein_transglycosylaseC_N"/>
</dbReference>